<dbReference type="RefSeq" id="WP_127060690.1">
    <property type="nucleotide sequence ID" value="NZ_RZHF01000006.1"/>
</dbReference>
<dbReference type="AlphaFoldDB" id="A0A3S0WAU7"/>
<keyword evidence="9" id="KW-0406">Ion transport</keyword>
<dbReference type="PANTHER" id="PTHR48086:SF3">
    <property type="entry name" value="SODIUM_PROLINE SYMPORTER"/>
    <property type="match status" value="1"/>
</dbReference>
<dbReference type="GO" id="GO:0005886">
    <property type="term" value="C:plasma membrane"/>
    <property type="evidence" value="ECO:0007669"/>
    <property type="project" value="UniProtKB-SubCell"/>
</dbReference>
<dbReference type="InterPro" id="IPR050277">
    <property type="entry name" value="Sodium:Solute_Symporter"/>
</dbReference>
<evidence type="ECO:0000256" key="12">
    <source>
        <dbReference type="ARBA" id="ARBA00033708"/>
    </source>
</evidence>
<keyword evidence="6" id="KW-0769">Symport</keyword>
<accession>A0A3S0WAU7</accession>
<feature type="transmembrane region" description="Helical" evidence="14">
    <location>
        <begin position="45"/>
        <end position="68"/>
    </location>
</feature>
<keyword evidence="4" id="KW-1003">Cell membrane</keyword>
<organism evidence="15 16">
    <name type="scientific">Vreelandella nanhaiensis</name>
    <dbReference type="NCBI Taxonomy" id="1258546"/>
    <lineage>
        <taxon>Bacteria</taxon>
        <taxon>Pseudomonadati</taxon>
        <taxon>Pseudomonadota</taxon>
        <taxon>Gammaproteobacteria</taxon>
        <taxon>Oceanospirillales</taxon>
        <taxon>Halomonadaceae</taxon>
        <taxon>Vreelandella</taxon>
    </lineage>
</organism>
<dbReference type="PROSITE" id="PS50283">
    <property type="entry name" value="NA_SOLUT_SYMP_3"/>
    <property type="match status" value="1"/>
</dbReference>
<evidence type="ECO:0000256" key="1">
    <source>
        <dbReference type="ARBA" id="ARBA00004651"/>
    </source>
</evidence>
<feature type="transmembrane region" description="Helical" evidence="14">
    <location>
        <begin position="315"/>
        <end position="344"/>
    </location>
</feature>
<evidence type="ECO:0000313" key="15">
    <source>
        <dbReference type="EMBL" id="RUR33195.1"/>
    </source>
</evidence>
<evidence type="ECO:0000256" key="9">
    <source>
        <dbReference type="ARBA" id="ARBA00023065"/>
    </source>
</evidence>
<dbReference type="InterPro" id="IPR001734">
    <property type="entry name" value="Na/solute_symporter"/>
</dbReference>
<dbReference type="Gene3D" id="1.20.1730.10">
    <property type="entry name" value="Sodium/glucose cotransporter"/>
    <property type="match status" value="1"/>
</dbReference>
<evidence type="ECO:0000256" key="13">
    <source>
        <dbReference type="RuleBase" id="RU362091"/>
    </source>
</evidence>
<evidence type="ECO:0000256" key="8">
    <source>
        <dbReference type="ARBA" id="ARBA00023053"/>
    </source>
</evidence>
<feature type="transmembrane region" description="Helical" evidence="14">
    <location>
        <begin position="420"/>
        <end position="438"/>
    </location>
</feature>
<evidence type="ECO:0000313" key="16">
    <source>
        <dbReference type="Proteomes" id="UP000287023"/>
    </source>
</evidence>
<keyword evidence="7 14" id="KW-1133">Transmembrane helix</keyword>
<evidence type="ECO:0000256" key="4">
    <source>
        <dbReference type="ARBA" id="ARBA00022475"/>
    </source>
</evidence>
<comment type="catalytic activity">
    <reaction evidence="12">
        <text>L-proline(in) + Na(+)(in) = L-proline(out) + Na(+)(out)</text>
        <dbReference type="Rhea" id="RHEA:28967"/>
        <dbReference type="ChEBI" id="CHEBI:29101"/>
        <dbReference type="ChEBI" id="CHEBI:60039"/>
    </reaction>
</comment>
<feature type="transmembrane region" description="Helical" evidence="14">
    <location>
        <begin position="6"/>
        <end position="24"/>
    </location>
</feature>
<feature type="transmembrane region" description="Helical" evidence="14">
    <location>
        <begin position="444"/>
        <end position="466"/>
    </location>
</feature>
<evidence type="ECO:0000256" key="6">
    <source>
        <dbReference type="ARBA" id="ARBA00022847"/>
    </source>
</evidence>
<sequence length="503" mass="52969">MTESMIWWSIAIYLLIAVGIAFLSRQGPAESMSGYFLGNRQMNGFVSALSYSATTYSAFMMVGLAGLTYAGGVGALGFEIIYFAGVSLVAVFGPRFWAVGKKFGFVTPSEMLGHRYNSKHVAMAVSIASCIFLIPYSAVQLAGVGYLLEGMTDGAITFTTGVVMATVIAVFFSYIAGIRSVMWTDSLQALMMIVASTLVAFLVIQGLGGFSGLFGTLATEHPASLSVPGPGLFSLVTFLGLSIPWFFFSLSNPQVSQRLFMPSSLRSMRQMLIGFLVFGFIYTLVSVLWGFSALAAFPDLARADLATPALLASDFIPPVLGVIVMIGIMAAAVSTIDSIMLTLASMLSRDVYANAKTGVDEKRQLLMGKIVVPVIALLALGFAELQLDLIAVLSVAASSGLVAMVPAIIGAFYWKRGTAAGALASVVGTSVFVLVMYATGNSLLGLPAGIWGIFVSTFLFVGVSLATKPHKASADVFLSAISEELGRKKRAPVSAPSSQKAAV</sequence>
<proteinExistence type="inferred from homology"/>
<dbReference type="CDD" id="cd10322">
    <property type="entry name" value="SLC5sbd"/>
    <property type="match status" value="1"/>
</dbReference>
<dbReference type="Proteomes" id="UP000287023">
    <property type="component" value="Unassembled WGS sequence"/>
</dbReference>
<dbReference type="PANTHER" id="PTHR48086">
    <property type="entry name" value="SODIUM/PROLINE SYMPORTER-RELATED"/>
    <property type="match status" value="1"/>
</dbReference>
<feature type="transmembrane region" description="Helical" evidence="14">
    <location>
        <begin position="154"/>
        <end position="177"/>
    </location>
</feature>
<comment type="subcellular location">
    <subcellularLocation>
        <location evidence="1">Cell membrane</location>
        <topology evidence="1">Multi-pass membrane protein</topology>
    </subcellularLocation>
</comment>
<dbReference type="OrthoDB" id="9789704at2"/>
<gene>
    <name evidence="15" type="ORF">ELY38_06495</name>
</gene>
<comment type="similarity">
    <text evidence="2 13">Belongs to the sodium:solute symporter (SSF) (TC 2.A.21) family.</text>
</comment>
<evidence type="ECO:0000256" key="2">
    <source>
        <dbReference type="ARBA" id="ARBA00006434"/>
    </source>
</evidence>
<keyword evidence="3" id="KW-0813">Transport</keyword>
<dbReference type="Pfam" id="PF00474">
    <property type="entry name" value="SSF"/>
    <property type="match status" value="1"/>
</dbReference>
<evidence type="ECO:0000256" key="3">
    <source>
        <dbReference type="ARBA" id="ARBA00022448"/>
    </source>
</evidence>
<evidence type="ECO:0000256" key="11">
    <source>
        <dbReference type="ARBA" id="ARBA00023201"/>
    </source>
</evidence>
<dbReference type="InterPro" id="IPR038377">
    <property type="entry name" value="Na/Glc_symporter_sf"/>
</dbReference>
<feature type="transmembrane region" description="Helical" evidence="14">
    <location>
        <begin position="121"/>
        <end position="148"/>
    </location>
</feature>
<reference evidence="15 16" key="1">
    <citation type="submission" date="2018-12" db="EMBL/GenBank/DDBJ databases">
        <title>three novel Halomonas strain isolated from plants.</title>
        <authorList>
            <person name="Sun C."/>
        </authorList>
    </citation>
    <scope>NUCLEOTIDE SEQUENCE [LARGE SCALE GENOMIC DNA]</scope>
    <source>
        <strain evidence="15 16">JCM 18142</strain>
    </source>
</reference>
<keyword evidence="8" id="KW-0915">Sodium</keyword>
<feature type="transmembrane region" description="Helical" evidence="14">
    <location>
        <begin position="231"/>
        <end position="250"/>
    </location>
</feature>
<evidence type="ECO:0000256" key="14">
    <source>
        <dbReference type="SAM" id="Phobius"/>
    </source>
</evidence>
<keyword evidence="10 14" id="KW-0472">Membrane</keyword>
<name>A0A3S0WAU7_9GAMM</name>
<keyword evidence="11" id="KW-0739">Sodium transport</keyword>
<feature type="transmembrane region" description="Helical" evidence="14">
    <location>
        <begin position="80"/>
        <end position="100"/>
    </location>
</feature>
<dbReference type="EMBL" id="RZHF01000006">
    <property type="protein sequence ID" value="RUR33195.1"/>
    <property type="molecule type" value="Genomic_DNA"/>
</dbReference>
<feature type="transmembrane region" description="Helical" evidence="14">
    <location>
        <begin position="389"/>
        <end position="413"/>
    </location>
</feature>
<dbReference type="GO" id="GO:0015293">
    <property type="term" value="F:symporter activity"/>
    <property type="evidence" value="ECO:0007669"/>
    <property type="project" value="UniProtKB-KW"/>
</dbReference>
<keyword evidence="5 14" id="KW-0812">Transmembrane</keyword>
<feature type="transmembrane region" description="Helical" evidence="14">
    <location>
        <begin position="271"/>
        <end position="295"/>
    </location>
</feature>
<dbReference type="GO" id="GO:0006814">
    <property type="term" value="P:sodium ion transport"/>
    <property type="evidence" value="ECO:0007669"/>
    <property type="project" value="UniProtKB-KW"/>
</dbReference>
<feature type="transmembrane region" description="Helical" evidence="14">
    <location>
        <begin position="189"/>
        <end position="211"/>
    </location>
</feature>
<keyword evidence="16" id="KW-1185">Reference proteome</keyword>
<comment type="caution">
    <text evidence="15">The sequence shown here is derived from an EMBL/GenBank/DDBJ whole genome shotgun (WGS) entry which is preliminary data.</text>
</comment>
<evidence type="ECO:0000256" key="7">
    <source>
        <dbReference type="ARBA" id="ARBA00022989"/>
    </source>
</evidence>
<evidence type="ECO:0000256" key="5">
    <source>
        <dbReference type="ARBA" id="ARBA00022692"/>
    </source>
</evidence>
<evidence type="ECO:0000256" key="10">
    <source>
        <dbReference type="ARBA" id="ARBA00023136"/>
    </source>
</evidence>
<feature type="transmembrane region" description="Helical" evidence="14">
    <location>
        <begin position="365"/>
        <end position="383"/>
    </location>
</feature>
<protein>
    <submittedName>
        <fullName evidence="15">Sodium:solute symporter family protein</fullName>
    </submittedName>
</protein>